<keyword evidence="3" id="KW-1185">Reference proteome</keyword>
<sequence length="474" mass="51001">MEAQRGTRRRRVAARPQVEAAVGICAQGARNVNQTERLMALANELGVPVNRGDPCAALADALGDEWATALESAAVLAEREARDVQRRAEMAALRRARAERQFYGPPTPATGLVVPQTSVWHDIGPDLRLDVIDRLTEMEPRTVLALYQTDNSARAMVDRLRRRLYYADRDGRLAYGSVPLIDYLRLALVLGKSDPMRLFLAAALCTLRDFADRQVAVTERADPNAFPGLGFRRSVGIEPRGYRGRPAYSTLIDPVDAGDPRPVDLADAAAQWRQWLAGPPGALVGGGARQSRVVDRYRQVLGWPGPSPLVRDLYNRTGLANVVRVGGDPDAAADDTARVDEIRWLGTADPALVANLFGTHGPIVQEWLSAASSNEHVPAADRLQDAVDSLGPDAADLVLGSIAADVNQYVASRACAIAAKNSPIWPASLPNLLGGSTFWLVPWEDGTIGLLSLLSMPAIDEAVALASRQAAAPS</sequence>
<feature type="coiled-coil region" evidence="1">
    <location>
        <begin position="67"/>
        <end position="101"/>
    </location>
</feature>
<evidence type="ECO:0000256" key="1">
    <source>
        <dbReference type="SAM" id="Coils"/>
    </source>
</evidence>
<evidence type="ECO:0000313" key="3">
    <source>
        <dbReference type="Proteomes" id="UP000204584"/>
    </source>
</evidence>
<name>S4W1R3_9VIRU</name>
<organism evidence="2 3">
    <name type="scientific">Pandoravirus salinus</name>
    <dbReference type="NCBI Taxonomy" id="1349410"/>
    <lineage>
        <taxon>Viruses</taxon>
        <taxon>Pandoravirus</taxon>
    </lineage>
</organism>
<protein>
    <submittedName>
        <fullName evidence="2">Uncharacterized protein</fullName>
    </submittedName>
</protein>
<keyword evidence="1" id="KW-0175">Coiled coil</keyword>
<proteinExistence type="predicted"/>
<dbReference type="EMBL" id="KC977571">
    <property type="protein sequence ID" value="AGO84075.1"/>
    <property type="molecule type" value="Genomic_DNA"/>
</dbReference>
<dbReference type="GeneID" id="16605862"/>
<dbReference type="Proteomes" id="UP000204584">
    <property type="component" value="Segment"/>
</dbReference>
<dbReference type="RefSeq" id="YP_008437143.1">
    <property type="nucleotide sequence ID" value="NC_022098.1"/>
</dbReference>
<reference evidence="2 3" key="1">
    <citation type="journal article" date="2013" name="Science">
        <title>Pandoraviruses: amoeba viruses with genomes up to 2.5 Mb reaching that of parasitic eukaryotes.</title>
        <authorList>
            <person name="Philippe N."/>
            <person name="Legendre M."/>
            <person name="Doutre G."/>
            <person name="Coute Y."/>
            <person name="Poirot O."/>
            <person name="Lescot M."/>
            <person name="Arslan D."/>
            <person name="Seltzer V."/>
            <person name="Bertaux L."/>
            <person name="Bruley C."/>
            <person name="Garin J."/>
            <person name="Claverie J.M."/>
            <person name="Abergel C."/>
        </authorList>
    </citation>
    <scope>NUCLEOTIDE SEQUENCE [LARGE SCALE GENOMIC DNA]</scope>
</reference>
<evidence type="ECO:0000313" key="2">
    <source>
        <dbReference type="EMBL" id="AGO84075.1"/>
    </source>
</evidence>
<accession>S4W1R3</accession>
<dbReference type="KEGG" id="vg:16605862"/>
<gene>
    <name evidence="2" type="ORF">psal_cds_388</name>
</gene>